<dbReference type="AlphaFoldDB" id="A0A2S5GHS2"/>
<protein>
    <submittedName>
        <fullName evidence="1">Replication terminator protein</fullName>
    </submittedName>
</protein>
<gene>
    <name evidence="1" type="ORF">C4B60_00680</name>
</gene>
<dbReference type="OrthoDB" id="1956472at2"/>
<sequence>MIDLNTFAEGALAERFNREMQRAMENIADPNTKPELKRKVTMTVTLEGDEKREVISTDIQVKTILAPARNVIGTLILDRTENGKVTGAELKSGIKGQTYINDDGDLADDRGEVIDFKNKKSKSN</sequence>
<accession>A0A2S5GHS2</accession>
<keyword evidence="2" id="KW-1185">Reference proteome</keyword>
<evidence type="ECO:0000313" key="2">
    <source>
        <dbReference type="Proteomes" id="UP000239047"/>
    </source>
</evidence>
<dbReference type="EMBL" id="PREZ01000001">
    <property type="protein sequence ID" value="PPA72474.1"/>
    <property type="molecule type" value="Genomic_DNA"/>
</dbReference>
<dbReference type="Proteomes" id="UP000239047">
    <property type="component" value="Unassembled WGS sequence"/>
</dbReference>
<comment type="caution">
    <text evidence="1">The sequence shown here is derived from an EMBL/GenBank/DDBJ whole genome shotgun (WGS) entry which is preliminary data.</text>
</comment>
<evidence type="ECO:0000313" key="1">
    <source>
        <dbReference type="EMBL" id="PPA72474.1"/>
    </source>
</evidence>
<proteinExistence type="predicted"/>
<organism evidence="1 2">
    <name type="scientific">Jeotgalibacillus proteolyticus</name>
    <dbReference type="NCBI Taxonomy" id="2082395"/>
    <lineage>
        <taxon>Bacteria</taxon>
        <taxon>Bacillati</taxon>
        <taxon>Bacillota</taxon>
        <taxon>Bacilli</taxon>
        <taxon>Bacillales</taxon>
        <taxon>Caryophanaceae</taxon>
        <taxon>Jeotgalibacillus</taxon>
    </lineage>
</organism>
<reference evidence="1 2" key="1">
    <citation type="submission" date="2018-02" db="EMBL/GenBank/DDBJ databases">
        <title>Jeotgalibacillus proteolyticum sp. nov. a protease producing bacterium isolated from ocean sediments of Laizhou Bay.</title>
        <authorList>
            <person name="Li Y."/>
        </authorList>
    </citation>
    <scope>NUCLEOTIDE SEQUENCE [LARGE SCALE GENOMIC DNA]</scope>
    <source>
        <strain evidence="1 2">22-7</strain>
    </source>
</reference>
<name>A0A2S5GHS2_9BACL</name>